<name>A0A382L5R0_9ZZZZ</name>
<dbReference type="Pfam" id="PF01266">
    <property type="entry name" value="DAO"/>
    <property type="match status" value="1"/>
</dbReference>
<sequence>MSTPLPSHAQTVIVGGGIVGCSVAYHLTRLGRKNVILLEQGELTGGTTWHAAGLVTQLRNSHTLIEIAKYGVDL</sequence>
<dbReference type="InterPro" id="IPR006076">
    <property type="entry name" value="FAD-dep_OxRdtase"/>
</dbReference>
<proteinExistence type="predicted"/>
<protein>
    <recommendedName>
        <fullName evidence="1">FAD dependent oxidoreductase domain-containing protein</fullName>
    </recommendedName>
</protein>
<gene>
    <name evidence="2" type="ORF">METZ01_LOCUS284864</name>
</gene>
<evidence type="ECO:0000259" key="1">
    <source>
        <dbReference type="Pfam" id="PF01266"/>
    </source>
</evidence>
<feature type="non-terminal residue" evidence="2">
    <location>
        <position position="74"/>
    </location>
</feature>
<dbReference type="EMBL" id="UINC01084926">
    <property type="protein sequence ID" value="SVC32010.1"/>
    <property type="molecule type" value="Genomic_DNA"/>
</dbReference>
<dbReference type="InterPro" id="IPR036188">
    <property type="entry name" value="FAD/NAD-bd_sf"/>
</dbReference>
<dbReference type="Gene3D" id="3.50.50.60">
    <property type="entry name" value="FAD/NAD(P)-binding domain"/>
    <property type="match status" value="1"/>
</dbReference>
<accession>A0A382L5R0</accession>
<dbReference type="PANTHER" id="PTHR13847">
    <property type="entry name" value="SARCOSINE DEHYDROGENASE-RELATED"/>
    <property type="match status" value="1"/>
</dbReference>
<feature type="domain" description="FAD dependent oxidoreductase" evidence="1">
    <location>
        <begin position="11"/>
        <end position="71"/>
    </location>
</feature>
<organism evidence="2">
    <name type="scientific">marine metagenome</name>
    <dbReference type="NCBI Taxonomy" id="408172"/>
    <lineage>
        <taxon>unclassified sequences</taxon>
        <taxon>metagenomes</taxon>
        <taxon>ecological metagenomes</taxon>
    </lineage>
</organism>
<dbReference type="SUPFAM" id="SSF51905">
    <property type="entry name" value="FAD/NAD(P)-binding domain"/>
    <property type="match status" value="1"/>
</dbReference>
<evidence type="ECO:0000313" key="2">
    <source>
        <dbReference type="EMBL" id="SVC32010.1"/>
    </source>
</evidence>
<reference evidence="2" key="1">
    <citation type="submission" date="2018-05" db="EMBL/GenBank/DDBJ databases">
        <authorList>
            <person name="Lanie J.A."/>
            <person name="Ng W.-L."/>
            <person name="Kazmierczak K.M."/>
            <person name="Andrzejewski T.M."/>
            <person name="Davidsen T.M."/>
            <person name="Wayne K.J."/>
            <person name="Tettelin H."/>
            <person name="Glass J.I."/>
            <person name="Rusch D."/>
            <person name="Podicherti R."/>
            <person name="Tsui H.-C.T."/>
            <person name="Winkler M.E."/>
        </authorList>
    </citation>
    <scope>NUCLEOTIDE SEQUENCE</scope>
</reference>
<dbReference type="PANTHER" id="PTHR13847:SF193">
    <property type="entry name" value="PYRUVATE DEHYDROGENASE PHOSPHATASE REGULATORY SUBUNIT, MITOCHONDRIAL"/>
    <property type="match status" value="1"/>
</dbReference>
<dbReference type="AlphaFoldDB" id="A0A382L5R0"/>
<dbReference type="GO" id="GO:0005759">
    <property type="term" value="C:mitochondrial matrix"/>
    <property type="evidence" value="ECO:0007669"/>
    <property type="project" value="TreeGrafter"/>
</dbReference>